<evidence type="ECO:0000313" key="2">
    <source>
        <dbReference type="Proteomes" id="UP000039021"/>
    </source>
</evidence>
<dbReference type="AlphaFoldDB" id="A0A916LCC7"/>
<dbReference type="PROSITE" id="PS51257">
    <property type="entry name" value="PROKAR_LIPOPROTEIN"/>
    <property type="match status" value="1"/>
</dbReference>
<sequence>MSAVNRCATPTAATTMSACRVNAGRSRVPVWHNVTVAFSERRVSNSPSGRPTVTPRPITTTCAPAIEMS</sequence>
<dbReference type="EMBL" id="CSBK01001182">
    <property type="protein sequence ID" value="COY39826.1"/>
    <property type="molecule type" value="Genomic_DNA"/>
</dbReference>
<organism evidence="1 2">
    <name type="scientific">Mycobacterium tuberculosis</name>
    <dbReference type="NCBI Taxonomy" id="1773"/>
    <lineage>
        <taxon>Bacteria</taxon>
        <taxon>Bacillati</taxon>
        <taxon>Actinomycetota</taxon>
        <taxon>Actinomycetes</taxon>
        <taxon>Mycobacteriales</taxon>
        <taxon>Mycobacteriaceae</taxon>
        <taxon>Mycobacterium</taxon>
        <taxon>Mycobacterium tuberculosis complex</taxon>
    </lineage>
</organism>
<name>A0A916LCC7_MYCTX</name>
<gene>
    <name evidence="1" type="ORF">ERS007739_02545</name>
</gene>
<accession>A0A916LCC7</accession>
<evidence type="ECO:0000313" key="1">
    <source>
        <dbReference type="EMBL" id="COY39826.1"/>
    </source>
</evidence>
<dbReference type="Proteomes" id="UP000039021">
    <property type="component" value="Unassembled WGS sequence"/>
</dbReference>
<reference evidence="2" key="1">
    <citation type="submission" date="2015-03" db="EMBL/GenBank/DDBJ databases">
        <authorList>
            <consortium name="Pathogen Informatics"/>
        </authorList>
    </citation>
    <scope>NUCLEOTIDE SEQUENCE [LARGE SCALE GENOMIC DNA]</scope>
    <source>
        <strain evidence="2">N09902308</strain>
    </source>
</reference>
<comment type="caution">
    <text evidence="1">The sequence shown here is derived from an EMBL/GenBank/DDBJ whole genome shotgun (WGS) entry which is preliminary data.</text>
</comment>
<proteinExistence type="predicted"/>
<protein>
    <submittedName>
        <fullName evidence="1">Uncharacterized protein</fullName>
    </submittedName>
</protein>